<feature type="chain" id="PRO_5025337914" evidence="10">
    <location>
        <begin position="26"/>
        <end position="163"/>
    </location>
</feature>
<evidence type="ECO:0000256" key="7">
    <source>
        <dbReference type="ARBA" id="ARBA00022989"/>
    </source>
</evidence>
<dbReference type="Gene3D" id="1.20.1280.290">
    <property type="match status" value="1"/>
</dbReference>
<keyword evidence="4 11" id="KW-0762">Sugar transport</keyword>
<keyword evidence="6" id="KW-0677">Repeat</keyword>
<accession>A0A6A2Y2N2</accession>
<dbReference type="EMBL" id="VEPZ02001660">
    <property type="protein sequence ID" value="KAE8664147.1"/>
    <property type="molecule type" value="Genomic_DNA"/>
</dbReference>
<evidence type="ECO:0000313" key="12">
    <source>
        <dbReference type="Proteomes" id="UP000436088"/>
    </source>
</evidence>
<comment type="similarity">
    <text evidence="2">Belongs to the SWEET sugar transporter family.</text>
</comment>
<keyword evidence="3" id="KW-0813">Transport</keyword>
<evidence type="ECO:0000256" key="2">
    <source>
        <dbReference type="ARBA" id="ARBA00007809"/>
    </source>
</evidence>
<name>A0A6A2Y2N2_HIBSY</name>
<evidence type="ECO:0000256" key="8">
    <source>
        <dbReference type="ARBA" id="ARBA00023136"/>
    </source>
</evidence>
<dbReference type="AlphaFoldDB" id="A0A6A2Y2N2"/>
<keyword evidence="5 9" id="KW-0812">Transmembrane</keyword>
<evidence type="ECO:0000256" key="6">
    <source>
        <dbReference type="ARBA" id="ARBA00022737"/>
    </source>
</evidence>
<reference evidence="11" key="1">
    <citation type="submission" date="2019-09" db="EMBL/GenBank/DDBJ databases">
        <title>Draft genome information of white flower Hibiscus syriacus.</title>
        <authorList>
            <person name="Kim Y.-M."/>
        </authorList>
    </citation>
    <scope>NUCLEOTIDE SEQUENCE [LARGE SCALE GENOMIC DNA]</scope>
    <source>
        <strain evidence="11">YM2019G1</strain>
    </source>
</reference>
<keyword evidence="10" id="KW-0732">Signal</keyword>
<proteinExistence type="inferred from homology"/>
<feature type="transmembrane region" description="Helical" evidence="9">
    <location>
        <begin position="125"/>
        <end position="146"/>
    </location>
</feature>
<dbReference type="PANTHER" id="PTHR10791">
    <property type="entry name" value="RAG1-ACTIVATING PROTEIN 1"/>
    <property type="match status" value="1"/>
</dbReference>
<gene>
    <name evidence="11" type="ORF">F3Y22_tig00112856pilonHSYRG00133</name>
</gene>
<feature type="signal peptide" evidence="10">
    <location>
        <begin position="1"/>
        <end position="25"/>
    </location>
</feature>
<evidence type="ECO:0000256" key="9">
    <source>
        <dbReference type="SAM" id="Phobius"/>
    </source>
</evidence>
<dbReference type="GO" id="GO:0012505">
    <property type="term" value="C:endomembrane system"/>
    <property type="evidence" value="ECO:0007669"/>
    <property type="project" value="UniProtKB-SubCell"/>
</dbReference>
<evidence type="ECO:0000256" key="10">
    <source>
        <dbReference type="SAM" id="SignalP"/>
    </source>
</evidence>
<protein>
    <submittedName>
        <fullName evidence="11">Bidirectional sugar transporter SWEET2b</fullName>
    </submittedName>
</protein>
<evidence type="ECO:0000256" key="1">
    <source>
        <dbReference type="ARBA" id="ARBA00004127"/>
    </source>
</evidence>
<dbReference type="PANTHER" id="PTHR10791:SF111">
    <property type="entry name" value="BIDIRECTIONAL SUGAR TRANSPORTER SWEET2"/>
    <property type="match status" value="1"/>
</dbReference>
<dbReference type="InterPro" id="IPR004316">
    <property type="entry name" value="SWEET_rpt"/>
</dbReference>
<feature type="transmembrane region" description="Helical" evidence="9">
    <location>
        <begin position="100"/>
        <end position="119"/>
    </location>
</feature>
<evidence type="ECO:0000256" key="3">
    <source>
        <dbReference type="ARBA" id="ARBA00022448"/>
    </source>
</evidence>
<evidence type="ECO:0000256" key="4">
    <source>
        <dbReference type="ARBA" id="ARBA00022597"/>
    </source>
</evidence>
<comment type="caution">
    <text evidence="11">The sequence shown here is derived from an EMBL/GenBank/DDBJ whole genome shotgun (WGS) entry which is preliminary data.</text>
</comment>
<evidence type="ECO:0000313" key="11">
    <source>
        <dbReference type="EMBL" id="KAE8664147.1"/>
    </source>
</evidence>
<dbReference type="Proteomes" id="UP000436088">
    <property type="component" value="Unassembled WGS sequence"/>
</dbReference>
<dbReference type="GO" id="GO:0051119">
    <property type="term" value="F:sugar transmembrane transporter activity"/>
    <property type="evidence" value="ECO:0007669"/>
    <property type="project" value="InterPro"/>
</dbReference>
<keyword evidence="8 9" id="KW-0472">Membrane</keyword>
<organism evidence="11 12">
    <name type="scientific">Hibiscus syriacus</name>
    <name type="common">Rose of Sharon</name>
    <dbReference type="NCBI Taxonomy" id="106335"/>
    <lineage>
        <taxon>Eukaryota</taxon>
        <taxon>Viridiplantae</taxon>
        <taxon>Streptophyta</taxon>
        <taxon>Embryophyta</taxon>
        <taxon>Tracheophyta</taxon>
        <taxon>Spermatophyta</taxon>
        <taxon>Magnoliopsida</taxon>
        <taxon>eudicotyledons</taxon>
        <taxon>Gunneridae</taxon>
        <taxon>Pentapetalae</taxon>
        <taxon>rosids</taxon>
        <taxon>malvids</taxon>
        <taxon>Malvales</taxon>
        <taxon>Malvaceae</taxon>
        <taxon>Malvoideae</taxon>
        <taxon>Hibiscus</taxon>
    </lineage>
</organism>
<comment type="subcellular location">
    <subcellularLocation>
        <location evidence="1">Endomembrane system</location>
        <topology evidence="1">Multi-pass membrane protein</topology>
    </subcellularLocation>
</comment>
<sequence>MPLLLQSISFLSALCSHVAWTLVLSYDMRSLLLPLDDWVATGSFWLSGSHSCWKLADSRPRNAMDLCWVIKLCFSRINVCFPVVYNQFSNSNKSVEFMPFYLSLSTFLLSTSFFLYGIFNFDAFIYVPNGIGTVLGILQLRLYFYYKTKSVEESREPLMVSHA</sequence>
<dbReference type="GO" id="GO:0016020">
    <property type="term" value="C:membrane"/>
    <property type="evidence" value="ECO:0007669"/>
    <property type="project" value="InterPro"/>
</dbReference>
<dbReference type="Pfam" id="PF03083">
    <property type="entry name" value="MtN3_slv"/>
    <property type="match status" value="1"/>
</dbReference>
<dbReference type="InterPro" id="IPR047664">
    <property type="entry name" value="SWEET"/>
</dbReference>
<evidence type="ECO:0000256" key="5">
    <source>
        <dbReference type="ARBA" id="ARBA00022692"/>
    </source>
</evidence>
<keyword evidence="12" id="KW-1185">Reference proteome</keyword>
<keyword evidence="7 9" id="KW-1133">Transmembrane helix</keyword>